<keyword evidence="1" id="KW-0677">Repeat</keyword>
<sequence>MSTKYSKEDEEFMETYRKLFRISDNKGVDLAFNLINILIYKFKITTRDLIKSLLVAIDYNYRSLDLYIKIINRILSTYSVPQCYIKIMRFRLKLLKLELTVDSNNAYIIKYMNEQSNLSENELTNIIVYDQIDKFKQCDIQNSLEHTKIEIPKFLFTVIEACAYFGSVNIFYFIISNFDIKITARCLQFSFIGGNTDIINECLKKQKIDESCFRFIVESHNDQFLDYIFQRNLYVPEKDYYDSAIDSQNLKILYYMFEKDKNSIIPWCAYFQQSFEILKDENLNNLAIQRQSGLNRNIIHVAAIHNNTDLAKLILNYPNGKLINIDDQDGFENTALYYAVRYNNKEMAELLISHGANVNPKVNKYGLAILHVAAKFNCIDAIKLLISHGAIIDERDRDKKTALIYAAKNNCKETLEFLISHGADISATDDDKKTALDYAVENDFDEIIKLLGKDSSEDDISTKDLSENDISTKDLSENDISTKNLSENDISTKNLSENDISTKDLSEDDISTKDLSEDYISTKVSTEDNISTKVSTEDNISTKVSTEDNISLGSIIKSFWNRIFTK</sequence>
<feature type="repeat" description="ANK" evidence="3">
    <location>
        <begin position="365"/>
        <end position="397"/>
    </location>
</feature>
<organism evidence="6 7">
    <name type="scientific">Trichomonas vaginalis (strain ATCC PRA-98 / G3)</name>
    <dbReference type="NCBI Taxonomy" id="412133"/>
    <lineage>
        <taxon>Eukaryota</taxon>
        <taxon>Metamonada</taxon>
        <taxon>Parabasalia</taxon>
        <taxon>Trichomonadida</taxon>
        <taxon>Trichomonadidae</taxon>
        <taxon>Trichomonas</taxon>
    </lineage>
</organism>
<dbReference type="eggNOG" id="KOG4412">
    <property type="taxonomic scope" value="Eukaryota"/>
</dbReference>
<feature type="repeat" description="ANK" evidence="3">
    <location>
        <begin position="331"/>
        <end position="363"/>
    </location>
</feature>
<dbReference type="OrthoDB" id="1077582at2759"/>
<dbReference type="Proteomes" id="UP000001542">
    <property type="component" value="Unassembled WGS sequence"/>
</dbReference>
<dbReference type="SUPFAM" id="SSF48403">
    <property type="entry name" value="Ankyrin repeat"/>
    <property type="match status" value="2"/>
</dbReference>
<dbReference type="VEuPathDB" id="TrichDB:TVAGG3_1004560"/>
<dbReference type="InterPro" id="IPR036770">
    <property type="entry name" value="Ankyrin_rpt-contain_sf"/>
</dbReference>
<dbReference type="EMBL" id="DS113340">
    <property type="protein sequence ID" value="EAY10332.1"/>
    <property type="molecule type" value="Genomic_DNA"/>
</dbReference>
<keyword evidence="4" id="KW-0472">Membrane</keyword>
<keyword evidence="2 3" id="KW-0040">ANK repeat</keyword>
<reference evidence="6" key="2">
    <citation type="journal article" date="2007" name="Science">
        <title>Draft genome sequence of the sexually transmitted pathogen Trichomonas vaginalis.</title>
        <authorList>
            <person name="Carlton J.M."/>
            <person name="Hirt R.P."/>
            <person name="Silva J.C."/>
            <person name="Delcher A.L."/>
            <person name="Schatz M."/>
            <person name="Zhao Q."/>
            <person name="Wortman J.R."/>
            <person name="Bidwell S.L."/>
            <person name="Alsmark U.C.M."/>
            <person name="Besteiro S."/>
            <person name="Sicheritz-Ponten T."/>
            <person name="Noel C.J."/>
            <person name="Dacks J.B."/>
            <person name="Foster P.G."/>
            <person name="Simillion C."/>
            <person name="Van de Peer Y."/>
            <person name="Miranda-Saavedra D."/>
            <person name="Barton G.J."/>
            <person name="Westrop G.D."/>
            <person name="Mueller S."/>
            <person name="Dessi D."/>
            <person name="Fiori P.L."/>
            <person name="Ren Q."/>
            <person name="Paulsen I."/>
            <person name="Zhang H."/>
            <person name="Bastida-Corcuera F.D."/>
            <person name="Simoes-Barbosa A."/>
            <person name="Brown M.T."/>
            <person name="Hayes R.D."/>
            <person name="Mukherjee M."/>
            <person name="Okumura C.Y."/>
            <person name="Schneider R."/>
            <person name="Smith A.J."/>
            <person name="Vanacova S."/>
            <person name="Villalvazo M."/>
            <person name="Haas B.J."/>
            <person name="Pertea M."/>
            <person name="Feldblyum T.V."/>
            <person name="Utterback T.R."/>
            <person name="Shu C.L."/>
            <person name="Osoegawa K."/>
            <person name="de Jong P.J."/>
            <person name="Hrdy I."/>
            <person name="Horvathova L."/>
            <person name="Zubacova Z."/>
            <person name="Dolezal P."/>
            <person name="Malik S.B."/>
            <person name="Logsdon J.M. Jr."/>
            <person name="Henze K."/>
            <person name="Gupta A."/>
            <person name="Wang C.C."/>
            <person name="Dunne R.L."/>
            <person name="Upcroft J.A."/>
            <person name="Upcroft P."/>
            <person name="White O."/>
            <person name="Salzberg S.L."/>
            <person name="Tang P."/>
            <person name="Chiu C.-H."/>
            <person name="Lee Y.-S."/>
            <person name="Embley T.M."/>
            <person name="Coombs G.H."/>
            <person name="Mottram J.C."/>
            <person name="Tachezy J."/>
            <person name="Fraser-Liggett C.M."/>
            <person name="Johnson P.J."/>
        </authorList>
    </citation>
    <scope>NUCLEOTIDE SEQUENCE [LARGE SCALE GENOMIC DNA]</scope>
    <source>
        <strain evidence="6">G3</strain>
    </source>
</reference>
<feature type="repeat" description="ANK" evidence="3">
    <location>
        <begin position="398"/>
        <end position="430"/>
    </location>
</feature>
<dbReference type="VEuPathDB" id="TrichDB:TVAG_491900"/>
<evidence type="ECO:0000313" key="7">
    <source>
        <dbReference type="Proteomes" id="UP000001542"/>
    </source>
</evidence>
<dbReference type="AlphaFoldDB" id="A2EAM1"/>
<dbReference type="PANTHER" id="PTHR24123">
    <property type="entry name" value="ANKYRIN REPEAT-CONTAINING"/>
    <property type="match status" value="1"/>
</dbReference>
<accession>A2EAM1</accession>
<evidence type="ECO:0000256" key="4">
    <source>
        <dbReference type="SAM" id="Phobius"/>
    </source>
</evidence>
<name>A2EAM1_TRIV3</name>
<feature type="transmembrane region" description="Helical" evidence="4">
    <location>
        <begin position="154"/>
        <end position="175"/>
    </location>
</feature>
<evidence type="ECO:0000259" key="5">
    <source>
        <dbReference type="Pfam" id="PF11929"/>
    </source>
</evidence>
<keyword evidence="4" id="KW-0812">Transmembrane</keyword>
<evidence type="ECO:0000256" key="1">
    <source>
        <dbReference type="ARBA" id="ARBA00022737"/>
    </source>
</evidence>
<dbReference type="KEGG" id="tva:4768265"/>
<dbReference type="Pfam" id="PF11929">
    <property type="entry name" value="DUF3447"/>
    <property type="match status" value="1"/>
</dbReference>
<dbReference type="InParanoid" id="A2EAM1"/>
<dbReference type="SMART" id="SM00248">
    <property type="entry name" value="ANK"/>
    <property type="match status" value="6"/>
</dbReference>
<dbReference type="RefSeq" id="XP_001322555.1">
    <property type="nucleotide sequence ID" value="XM_001322520.1"/>
</dbReference>
<evidence type="ECO:0000256" key="3">
    <source>
        <dbReference type="PROSITE-ProRule" id="PRU00023"/>
    </source>
</evidence>
<keyword evidence="7" id="KW-1185">Reference proteome</keyword>
<gene>
    <name evidence="6" type="ORF">TVAG_491900</name>
</gene>
<dbReference type="SMR" id="A2EAM1"/>
<dbReference type="STRING" id="5722.A2EAM1"/>
<feature type="domain" description="DUF3447" evidence="5">
    <location>
        <begin position="178"/>
        <end position="254"/>
    </location>
</feature>
<dbReference type="InterPro" id="IPR020683">
    <property type="entry name" value="DUF3447"/>
</dbReference>
<evidence type="ECO:0000256" key="2">
    <source>
        <dbReference type="ARBA" id="ARBA00023043"/>
    </source>
</evidence>
<dbReference type="PROSITE" id="PS50088">
    <property type="entry name" value="ANK_REPEAT"/>
    <property type="match status" value="3"/>
</dbReference>
<dbReference type="PROSITE" id="PS50297">
    <property type="entry name" value="ANK_REP_REGION"/>
    <property type="match status" value="3"/>
</dbReference>
<proteinExistence type="predicted"/>
<dbReference type="InterPro" id="IPR051165">
    <property type="entry name" value="Multifunctional_ANK_Repeat"/>
</dbReference>
<dbReference type="PANTHER" id="PTHR24123:SF33">
    <property type="entry name" value="PROTEIN HOS4"/>
    <property type="match status" value="1"/>
</dbReference>
<evidence type="ECO:0000313" key="6">
    <source>
        <dbReference type="EMBL" id="EAY10332.1"/>
    </source>
</evidence>
<protein>
    <recommendedName>
        <fullName evidence="5">DUF3447 domain-containing protein</fullName>
    </recommendedName>
</protein>
<dbReference type="Gene3D" id="1.25.40.20">
    <property type="entry name" value="Ankyrin repeat-containing domain"/>
    <property type="match status" value="2"/>
</dbReference>
<dbReference type="Pfam" id="PF12796">
    <property type="entry name" value="Ank_2"/>
    <property type="match status" value="2"/>
</dbReference>
<dbReference type="InterPro" id="IPR002110">
    <property type="entry name" value="Ankyrin_rpt"/>
</dbReference>
<reference evidence="6" key="1">
    <citation type="submission" date="2006-10" db="EMBL/GenBank/DDBJ databases">
        <authorList>
            <person name="Amadeo P."/>
            <person name="Zhao Q."/>
            <person name="Wortman J."/>
            <person name="Fraser-Liggett C."/>
            <person name="Carlton J."/>
        </authorList>
    </citation>
    <scope>NUCLEOTIDE SEQUENCE</scope>
    <source>
        <strain evidence="6">G3</strain>
    </source>
</reference>
<keyword evidence="4" id="KW-1133">Transmembrane helix</keyword>